<dbReference type="PANTHER" id="PTHR43210:SF2">
    <property type="entry name" value="ATP-DEPENDENT DETHIOBIOTIN SYNTHETASE BIOD 2"/>
    <property type="match status" value="1"/>
</dbReference>
<dbReference type="AlphaFoldDB" id="A0A4R7RYB8"/>
<dbReference type="GO" id="GO:0042803">
    <property type="term" value="F:protein homodimerization activity"/>
    <property type="evidence" value="ECO:0007669"/>
    <property type="project" value="UniProtKB-ARBA"/>
</dbReference>
<keyword evidence="6 9" id="KW-0067">ATP-binding</keyword>
<dbReference type="SUPFAM" id="SSF52540">
    <property type="entry name" value="P-loop containing nucleoside triphosphate hydrolases"/>
    <property type="match status" value="1"/>
</dbReference>
<comment type="catalytic activity">
    <reaction evidence="9">
        <text>(7R,8S)-7,8-diammoniononanoate + CO2 + ATP = (4R,5S)-dethiobiotin + ADP + phosphate + 3 H(+)</text>
        <dbReference type="Rhea" id="RHEA:15805"/>
        <dbReference type="ChEBI" id="CHEBI:15378"/>
        <dbReference type="ChEBI" id="CHEBI:16526"/>
        <dbReference type="ChEBI" id="CHEBI:30616"/>
        <dbReference type="ChEBI" id="CHEBI:43474"/>
        <dbReference type="ChEBI" id="CHEBI:149469"/>
        <dbReference type="ChEBI" id="CHEBI:149473"/>
        <dbReference type="ChEBI" id="CHEBI:456216"/>
        <dbReference type="EC" id="6.3.3.3"/>
    </reaction>
</comment>
<dbReference type="GO" id="GO:0005829">
    <property type="term" value="C:cytosol"/>
    <property type="evidence" value="ECO:0007669"/>
    <property type="project" value="TreeGrafter"/>
</dbReference>
<dbReference type="Proteomes" id="UP000295662">
    <property type="component" value="Unassembled WGS sequence"/>
</dbReference>
<dbReference type="InterPro" id="IPR027417">
    <property type="entry name" value="P-loop_NTPase"/>
</dbReference>
<name>A0A4R7RYB8_9BACT</name>
<organism evidence="10 11">
    <name type="scientific">Prosthecobacter fusiformis</name>
    <dbReference type="NCBI Taxonomy" id="48464"/>
    <lineage>
        <taxon>Bacteria</taxon>
        <taxon>Pseudomonadati</taxon>
        <taxon>Verrucomicrobiota</taxon>
        <taxon>Verrucomicrobiia</taxon>
        <taxon>Verrucomicrobiales</taxon>
        <taxon>Verrucomicrobiaceae</taxon>
        <taxon>Prosthecobacter</taxon>
    </lineage>
</organism>
<feature type="active site" evidence="9">
    <location>
        <position position="36"/>
    </location>
</feature>
<keyword evidence="2 9" id="KW-0436">Ligase</keyword>
<keyword evidence="11" id="KW-1185">Reference proteome</keyword>
<keyword evidence="5 9" id="KW-0093">Biotin biosynthesis</keyword>
<dbReference type="UniPathway" id="UPA00078">
    <property type="reaction ID" value="UER00161"/>
</dbReference>
<feature type="binding site" evidence="9">
    <location>
        <position position="45"/>
    </location>
    <ligand>
        <name>Mg(2+)</name>
        <dbReference type="ChEBI" id="CHEBI:18420"/>
    </ligand>
</feature>
<accession>A0A4R7RYB8</accession>
<gene>
    <name evidence="9" type="primary">bioD</name>
    <name evidence="10" type="ORF">EI77_01959</name>
</gene>
<dbReference type="PIRSF" id="PIRSF006755">
    <property type="entry name" value="DTB_synth"/>
    <property type="match status" value="1"/>
</dbReference>
<evidence type="ECO:0000256" key="6">
    <source>
        <dbReference type="ARBA" id="ARBA00022840"/>
    </source>
</evidence>
<evidence type="ECO:0000313" key="10">
    <source>
        <dbReference type="EMBL" id="TDU70841.1"/>
    </source>
</evidence>
<evidence type="ECO:0000256" key="9">
    <source>
        <dbReference type="HAMAP-Rule" id="MF_00336"/>
    </source>
</evidence>
<keyword evidence="7 9" id="KW-0460">Magnesium</keyword>
<dbReference type="FunFam" id="3.40.50.300:FF:000292">
    <property type="entry name" value="ATP-dependent dethiobiotin synthetase BioD"/>
    <property type="match status" value="1"/>
</dbReference>
<dbReference type="GO" id="GO:0009102">
    <property type="term" value="P:biotin biosynthetic process"/>
    <property type="evidence" value="ECO:0007669"/>
    <property type="project" value="UniProtKB-UniRule"/>
</dbReference>
<dbReference type="PANTHER" id="PTHR43210">
    <property type="entry name" value="DETHIOBIOTIN SYNTHETASE"/>
    <property type="match status" value="1"/>
</dbReference>
<protein>
    <recommendedName>
        <fullName evidence="9">ATP-dependent dethiobiotin synthetase BioD</fullName>
        <ecNumber evidence="9">6.3.3.3</ecNumber>
    </recommendedName>
    <alternativeName>
        <fullName evidence="9">DTB synthetase</fullName>
        <shortName evidence="9">DTBS</shortName>
    </alternativeName>
    <alternativeName>
        <fullName evidence="9">Dethiobiotin synthase</fullName>
    </alternativeName>
</protein>
<comment type="subunit">
    <text evidence="9">Homodimer.</text>
</comment>
<feature type="binding site" evidence="9">
    <location>
        <position position="106"/>
    </location>
    <ligand>
        <name>Mg(2+)</name>
        <dbReference type="ChEBI" id="CHEBI:18420"/>
    </ligand>
</feature>
<keyword evidence="3 9" id="KW-0479">Metal-binding</keyword>
<evidence type="ECO:0000256" key="1">
    <source>
        <dbReference type="ARBA" id="ARBA00022490"/>
    </source>
</evidence>
<dbReference type="HAMAP" id="MF_00336">
    <property type="entry name" value="BioD"/>
    <property type="match status" value="1"/>
</dbReference>
<keyword evidence="4 9" id="KW-0547">Nucleotide-binding</keyword>
<evidence type="ECO:0000256" key="4">
    <source>
        <dbReference type="ARBA" id="ARBA00022741"/>
    </source>
</evidence>
<comment type="subcellular location">
    <subcellularLocation>
        <location evidence="9">Cytoplasm</location>
    </subcellularLocation>
</comment>
<dbReference type="Pfam" id="PF13500">
    <property type="entry name" value="AAA_26"/>
    <property type="match status" value="1"/>
</dbReference>
<evidence type="ECO:0000256" key="8">
    <source>
        <dbReference type="ARBA" id="ARBA00047386"/>
    </source>
</evidence>
<comment type="caution">
    <text evidence="9">Lacks conserved residue(s) required for the propagation of feature annotation.</text>
</comment>
<evidence type="ECO:0000256" key="7">
    <source>
        <dbReference type="ARBA" id="ARBA00022842"/>
    </source>
</evidence>
<dbReference type="CDD" id="cd03109">
    <property type="entry name" value="DTBS"/>
    <property type="match status" value="1"/>
</dbReference>
<proteinExistence type="inferred from homology"/>
<evidence type="ECO:0000256" key="2">
    <source>
        <dbReference type="ARBA" id="ARBA00022598"/>
    </source>
</evidence>
<dbReference type="GO" id="GO:0005524">
    <property type="term" value="F:ATP binding"/>
    <property type="evidence" value="ECO:0007669"/>
    <property type="project" value="UniProtKB-UniRule"/>
</dbReference>
<dbReference type="EMBL" id="SOCA01000003">
    <property type="protein sequence ID" value="TDU70841.1"/>
    <property type="molecule type" value="Genomic_DNA"/>
</dbReference>
<comment type="pathway">
    <text evidence="9">Cofactor biosynthesis; biotin biosynthesis; biotin from 7,8-diaminononanoate: step 1/2.</text>
</comment>
<feature type="binding site" evidence="9">
    <location>
        <begin position="106"/>
        <end position="109"/>
    </location>
    <ligand>
        <name>ATP</name>
        <dbReference type="ChEBI" id="CHEBI:30616"/>
    </ligand>
</feature>
<comment type="caution">
    <text evidence="10">The sequence shown here is derived from an EMBL/GenBank/DDBJ whole genome shotgun (WGS) entry which is preliminary data.</text>
</comment>
<feature type="binding site" evidence="9">
    <location>
        <begin position="11"/>
        <end position="16"/>
    </location>
    <ligand>
        <name>ATP</name>
        <dbReference type="ChEBI" id="CHEBI:30616"/>
    </ligand>
</feature>
<comment type="catalytic activity">
    <reaction evidence="8">
        <text>(7R,8S)-8-amino-7-(carboxyamino)nonanoate + ATP = (4R,5S)-dethiobiotin + ADP + phosphate + H(+)</text>
        <dbReference type="Rhea" id="RHEA:63684"/>
        <dbReference type="ChEBI" id="CHEBI:15378"/>
        <dbReference type="ChEBI" id="CHEBI:30616"/>
        <dbReference type="ChEBI" id="CHEBI:43474"/>
        <dbReference type="ChEBI" id="CHEBI:149470"/>
        <dbReference type="ChEBI" id="CHEBI:149473"/>
        <dbReference type="ChEBI" id="CHEBI:456216"/>
    </reaction>
</comment>
<dbReference type="Gene3D" id="3.40.50.300">
    <property type="entry name" value="P-loop containing nucleotide triphosphate hydrolases"/>
    <property type="match status" value="1"/>
</dbReference>
<dbReference type="OrthoDB" id="9802097at2"/>
<comment type="cofactor">
    <cofactor evidence="9">
        <name>Mg(2+)</name>
        <dbReference type="ChEBI" id="CHEBI:18420"/>
    </cofactor>
</comment>
<evidence type="ECO:0000256" key="3">
    <source>
        <dbReference type="ARBA" id="ARBA00022723"/>
    </source>
</evidence>
<dbReference type="RefSeq" id="WP_133795050.1">
    <property type="nucleotide sequence ID" value="NZ_SOCA01000003.1"/>
</dbReference>
<reference evidence="10 11" key="1">
    <citation type="submission" date="2019-03" db="EMBL/GenBank/DDBJ databases">
        <title>Genomic Encyclopedia of Archaeal and Bacterial Type Strains, Phase II (KMG-II): from individual species to whole genera.</title>
        <authorList>
            <person name="Goeker M."/>
        </authorList>
    </citation>
    <scope>NUCLEOTIDE SEQUENCE [LARGE SCALE GENOMIC DNA]</scope>
    <source>
        <strain evidence="10 11">ATCC 25309</strain>
    </source>
</reference>
<dbReference type="GO" id="GO:0000287">
    <property type="term" value="F:magnesium ion binding"/>
    <property type="evidence" value="ECO:0007669"/>
    <property type="project" value="UniProtKB-UniRule"/>
</dbReference>
<dbReference type="InterPro" id="IPR004472">
    <property type="entry name" value="DTB_synth_BioD"/>
</dbReference>
<dbReference type="NCBIfam" id="TIGR00347">
    <property type="entry name" value="bioD"/>
    <property type="match status" value="1"/>
</dbReference>
<comment type="function">
    <text evidence="9">Catalyzes a mechanistically unusual reaction, the ATP-dependent insertion of CO2 between the N7 and N8 nitrogen atoms of 7,8-diaminopelargonic acid (DAPA, also called 7,8-diammoniononanoate) to form a ureido ring.</text>
</comment>
<feature type="binding site" evidence="9">
    <location>
        <position position="15"/>
    </location>
    <ligand>
        <name>Mg(2+)</name>
        <dbReference type="ChEBI" id="CHEBI:18420"/>
    </ligand>
</feature>
<feature type="binding site" evidence="9">
    <location>
        <position position="45"/>
    </location>
    <ligand>
        <name>ATP</name>
        <dbReference type="ChEBI" id="CHEBI:30616"/>
    </ligand>
</feature>
<dbReference type="EC" id="6.3.3.3" evidence="9"/>
<keyword evidence="1 9" id="KW-0963">Cytoplasm</keyword>
<dbReference type="GO" id="GO:0004141">
    <property type="term" value="F:dethiobiotin synthase activity"/>
    <property type="evidence" value="ECO:0007669"/>
    <property type="project" value="UniProtKB-UniRule"/>
</dbReference>
<sequence>MHYFITGTDTDAGKTYVTCLLIEALRREGHAAAGYKPLACGDRVDAHALRQASEDALTLEEVNPVYLKVPASPYAASLLENRTVDVEAARQGFFTLAARFSHVLVEGAGGWEVPLTDKLSMADLAADLAIPIIVVVNNRLGCLNHTILTVKNIQARGLTCAGIILNYAQDERDLASISNRMVLQQFLGVPVLAEIMHGESQMDWPADLAL</sequence>
<evidence type="ECO:0000256" key="5">
    <source>
        <dbReference type="ARBA" id="ARBA00022756"/>
    </source>
</evidence>
<evidence type="ECO:0000313" key="11">
    <source>
        <dbReference type="Proteomes" id="UP000295662"/>
    </source>
</evidence>
<comment type="similarity">
    <text evidence="9">Belongs to the dethiobiotin synthetase family.</text>
</comment>